<evidence type="ECO:0000256" key="1">
    <source>
        <dbReference type="ARBA" id="ARBA00010996"/>
    </source>
</evidence>
<dbReference type="Pfam" id="PF02630">
    <property type="entry name" value="SCO1-SenC"/>
    <property type="match status" value="1"/>
</dbReference>
<dbReference type="AlphaFoldDB" id="A0A7S8C9Q7"/>
<keyword evidence="5" id="KW-0732">Signal</keyword>
<dbReference type="Proteomes" id="UP000593626">
    <property type="component" value="Chromosome"/>
</dbReference>
<evidence type="ECO:0000256" key="5">
    <source>
        <dbReference type="SAM" id="SignalP"/>
    </source>
</evidence>
<dbReference type="PANTHER" id="PTHR12151">
    <property type="entry name" value="ELECTRON TRANSPORT PROTIN SCO1/SENC FAMILY MEMBER"/>
    <property type="match status" value="1"/>
</dbReference>
<keyword evidence="8" id="KW-1185">Reference proteome</keyword>
<feature type="binding site" evidence="3">
    <location>
        <position position="58"/>
    </location>
    <ligand>
        <name>Cu cation</name>
        <dbReference type="ChEBI" id="CHEBI:23378"/>
    </ligand>
</feature>
<dbReference type="PANTHER" id="PTHR12151:SF25">
    <property type="entry name" value="LINALOOL DEHYDRATASE_ISOMERASE DOMAIN-CONTAINING PROTEIN"/>
    <property type="match status" value="1"/>
</dbReference>
<dbReference type="CDD" id="cd02968">
    <property type="entry name" value="SCO"/>
    <property type="match status" value="1"/>
</dbReference>
<dbReference type="KEGG" id="mcui:G8O30_03070"/>
<evidence type="ECO:0000256" key="3">
    <source>
        <dbReference type="PIRSR" id="PIRSR603782-1"/>
    </source>
</evidence>
<feature type="disulfide bond" description="Redox-active" evidence="4">
    <location>
        <begin position="58"/>
        <end position="62"/>
    </location>
</feature>
<accession>A0A7S8C9Q7</accession>
<dbReference type="RefSeq" id="WP_239673529.1">
    <property type="nucleotide sequence ID" value="NZ_CP049742.1"/>
</dbReference>
<feature type="signal peptide" evidence="5">
    <location>
        <begin position="1"/>
        <end position="23"/>
    </location>
</feature>
<sequence length="188" mass="21010">MWKKGFILTMVMVILAACSISGGNPIERFSYTDQNGQTFGSEQLDGKVWVANFIFTSCTTVCPPMTYNMTLLQDQLEEEGVEDVEFVSFSVDPEVDTPEVLTEFISDYNANFENWHFLTGYSQETIESFARDEFGALVKKPARGEVIHGTSLYVMDTKGGVIKDFPLVDGNGENVPFDEIVKTIKKAN</sequence>
<feature type="binding site" evidence="3">
    <location>
        <position position="62"/>
    </location>
    <ligand>
        <name>Cu cation</name>
        <dbReference type="ChEBI" id="CHEBI:23378"/>
    </ligand>
</feature>
<evidence type="ECO:0000256" key="4">
    <source>
        <dbReference type="PIRSR" id="PIRSR603782-2"/>
    </source>
</evidence>
<dbReference type="EMBL" id="CP049742">
    <property type="protein sequence ID" value="QPC46007.1"/>
    <property type="molecule type" value="Genomic_DNA"/>
</dbReference>
<dbReference type="InterPro" id="IPR013766">
    <property type="entry name" value="Thioredoxin_domain"/>
</dbReference>
<evidence type="ECO:0000256" key="2">
    <source>
        <dbReference type="ARBA" id="ARBA00023008"/>
    </source>
</evidence>
<comment type="similarity">
    <text evidence="1">Belongs to the SCO1/2 family.</text>
</comment>
<name>A0A7S8C9Q7_9BACI</name>
<dbReference type="InterPro" id="IPR003782">
    <property type="entry name" value="SCO1/SenC"/>
</dbReference>
<dbReference type="PROSITE" id="PS51352">
    <property type="entry name" value="THIOREDOXIN_2"/>
    <property type="match status" value="1"/>
</dbReference>
<dbReference type="GO" id="GO:0046872">
    <property type="term" value="F:metal ion binding"/>
    <property type="evidence" value="ECO:0007669"/>
    <property type="project" value="UniProtKB-KW"/>
</dbReference>
<reference evidence="7 8" key="1">
    <citation type="submission" date="2019-07" db="EMBL/GenBank/DDBJ databases">
        <title>Genome sequence of 2 isolates from Red Sea Mangroves.</title>
        <authorList>
            <person name="Sefrji F."/>
            <person name="Michoud G."/>
            <person name="Merlino G."/>
            <person name="Daffonchio D."/>
        </authorList>
    </citation>
    <scope>NUCLEOTIDE SEQUENCE [LARGE SCALE GENOMIC DNA]</scope>
    <source>
        <strain evidence="7 8">R1DC41</strain>
    </source>
</reference>
<organism evidence="7 8">
    <name type="scientific">Mangrovibacillus cuniculi</name>
    <dbReference type="NCBI Taxonomy" id="2593652"/>
    <lineage>
        <taxon>Bacteria</taxon>
        <taxon>Bacillati</taxon>
        <taxon>Bacillota</taxon>
        <taxon>Bacilli</taxon>
        <taxon>Bacillales</taxon>
        <taxon>Bacillaceae</taxon>
        <taxon>Mangrovibacillus</taxon>
    </lineage>
</organism>
<protein>
    <submittedName>
        <fullName evidence="7">SCO family protein</fullName>
    </submittedName>
</protein>
<dbReference type="InterPro" id="IPR036249">
    <property type="entry name" value="Thioredoxin-like_sf"/>
</dbReference>
<gene>
    <name evidence="7" type="ORF">G8O30_03070</name>
</gene>
<feature type="chain" id="PRO_5039270129" evidence="5">
    <location>
        <begin position="24"/>
        <end position="188"/>
    </location>
</feature>
<proteinExistence type="inferred from homology"/>
<evidence type="ECO:0000313" key="8">
    <source>
        <dbReference type="Proteomes" id="UP000593626"/>
    </source>
</evidence>
<keyword evidence="2 3" id="KW-0186">Copper</keyword>
<keyword evidence="3" id="KW-0479">Metal-binding</keyword>
<keyword evidence="4" id="KW-1015">Disulfide bond</keyword>
<feature type="domain" description="Thioredoxin" evidence="6">
    <location>
        <begin position="20"/>
        <end position="188"/>
    </location>
</feature>
<evidence type="ECO:0000259" key="6">
    <source>
        <dbReference type="PROSITE" id="PS51352"/>
    </source>
</evidence>
<evidence type="ECO:0000313" key="7">
    <source>
        <dbReference type="EMBL" id="QPC46007.1"/>
    </source>
</evidence>
<dbReference type="PROSITE" id="PS51257">
    <property type="entry name" value="PROKAR_LIPOPROTEIN"/>
    <property type="match status" value="1"/>
</dbReference>
<dbReference type="SUPFAM" id="SSF52833">
    <property type="entry name" value="Thioredoxin-like"/>
    <property type="match status" value="1"/>
</dbReference>
<feature type="binding site" evidence="3">
    <location>
        <position position="148"/>
    </location>
    <ligand>
        <name>Cu cation</name>
        <dbReference type="ChEBI" id="CHEBI:23378"/>
    </ligand>
</feature>
<dbReference type="Gene3D" id="3.40.30.10">
    <property type="entry name" value="Glutaredoxin"/>
    <property type="match status" value="1"/>
</dbReference>